<dbReference type="InterPro" id="IPR000073">
    <property type="entry name" value="AB_hydrolase_1"/>
</dbReference>
<evidence type="ECO:0000259" key="1">
    <source>
        <dbReference type="Pfam" id="PF12697"/>
    </source>
</evidence>
<keyword evidence="2" id="KW-0378">Hydrolase</keyword>
<evidence type="ECO:0000313" key="2">
    <source>
        <dbReference type="EMBL" id="ABZ71520.1"/>
    </source>
</evidence>
<reference evidence="2" key="1">
    <citation type="submission" date="2008-01" db="EMBL/GenBank/DDBJ databases">
        <title>Complete sequence of chromosome of Caulobacter sp. K31.</title>
        <authorList>
            <consortium name="US DOE Joint Genome Institute"/>
            <person name="Copeland A."/>
            <person name="Lucas S."/>
            <person name="Lapidus A."/>
            <person name="Barry K."/>
            <person name="Glavina del Rio T."/>
            <person name="Dalin E."/>
            <person name="Tice H."/>
            <person name="Pitluck S."/>
            <person name="Bruce D."/>
            <person name="Goodwin L."/>
            <person name="Thompson L.S."/>
            <person name="Brettin T."/>
            <person name="Detter J.C."/>
            <person name="Han C."/>
            <person name="Schmutz J."/>
            <person name="Larimer F."/>
            <person name="Land M."/>
            <person name="Hauser L."/>
            <person name="Kyrpides N."/>
            <person name="Kim E."/>
            <person name="Stephens C."/>
            <person name="Richardson P."/>
        </authorList>
    </citation>
    <scope>NUCLEOTIDE SEQUENCE [LARGE SCALE GENOMIC DNA]</scope>
    <source>
        <strain evidence="2">K31</strain>
    </source>
</reference>
<dbReference type="InterPro" id="IPR029058">
    <property type="entry name" value="AB_hydrolase_fold"/>
</dbReference>
<dbReference type="OrthoDB" id="9814966at2"/>
<dbReference type="GO" id="GO:0016787">
    <property type="term" value="F:hydrolase activity"/>
    <property type="evidence" value="ECO:0007669"/>
    <property type="project" value="UniProtKB-KW"/>
</dbReference>
<dbReference type="SUPFAM" id="SSF53474">
    <property type="entry name" value="alpha/beta-Hydrolases"/>
    <property type="match status" value="1"/>
</dbReference>
<dbReference type="EMBL" id="CP000927">
    <property type="protein sequence ID" value="ABZ71520.1"/>
    <property type="molecule type" value="Genomic_DNA"/>
</dbReference>
<dbReference type="ESTHER" id="causk-b0svq2">
    <property type="family name" value="HNLyase_Bact"/>
</dbReference>
<dbReference type="eggNOG" id="COG2267">
    <property type="taxonomic scope" value="Bacteria"/>
</dbReference>
<dbReference type="AlphaFoldDB" id="B0SVQ2"/>
<organism evidence="2">
    <name type="scientific">Caulobacter sp. (strain K31)</name>
    <dbReference type="NCBI Taxonomy" id="366602"/>
    <lineage>
        <taxon>Bacteria</taxon>
        <taxon>Pseudomonadati</taxon>
        <taxon>Pseudomonadota</taxon>
        <taxon>Alphaproteobacteria</taxon>
        <taxon>Caulobacterales</taxon>
        <taxon>Caulobacteraceae</taxon>
        <taxon>Caulobacter</taxon>
    </lineage>
</organism>
<dbReference type="PANTHER" id="PTHR37017:SF11">
    <property type="entry name" value="ESTERASE_LIPASE_THIOESTERASE DOMAIN-CONTAINING PROTEIN"/>
    <property type="match status" value="1"/>
</dbReference>
<feature type="domain" description="AB hydrolase-1" evidence="1">
    <location>
        <begin position="4"/>
        <end position="228"/>
    </location>
</feature>
<dbReference type="HOGENOM" id="CLU_046066_3_0_5"/>
<dbReference type="Gene3D" id="3.40.50.1820">
    <property type="entry name" value="alpha/beta hydrolase"/>
    <property type="match status" value="1"/>
</dbReference>
<proteinExistence type="predicted"/>
<accession>B0SVQ2</accession>
<sequence>MARFLLVHGAWHGAWCWSPLSERLRRQGHEVLAIDLPGVGEAPERVGQVSLEDCARAIITATASRPVWLVGHSLGGAVITAAAAMRPRLFHALVYVAAGAPLAGETHLQALGLGPAGRAIAKMTIDAERKVAGLARRDRLEAFYNRCPPPLAAWAVAAGATWQALGPATEPLPALPPDEMARFYVRCSRDQTIPQETQAAMCKRLAWTATATLDADHSPFLSDPVGLAMTLARFERLAVA</sequence>
<dbReference type="Pfam" id="PF12697">
    <property type="entry name" value="Abhydrolase_6"/>
    <property type="match status" value="1"/>
</dbReference>
<dbReference type="STRING" id="366602.Caul_2393"/>
<dbReference type="InterPro" id="IPR052897">
    <property type="entry name" value="Sec-Metab_Biosynth_Hydrolase"/>
</dbReference>
<name>B0SVQ2_CAUSK</name>
<dbReference type="PANTHER" id="PTHR37017">
    <property type="entry name" value="AB HYDROLASE-1 DOMAIN-CONTAINING PROTEIN-RELATED"/>
    <property type="match status" value="1"/>
</dbReference>
<gene>
    <name evidence="2" type="ordered locus">Caul_2393</name>
</gene>
<dbReference type="KEGG" id="cak:Caul_2393"/>
<protein>
    <submittedName>
        <fullName evidence="2">Alpha/beta hydrolase fold</fullName>
    </submittedName>
</protein>